<organism evidence="1 2">
    <name type="scientific">Schistosoma bovis</name>
    <name type="common">Blood fluke</name>
    <dbReference type="NCBI Taxonomy" id="6184"/>
    <lineage>
        <taxon>Eukaryota</taxon>
        <taxon>Metazoa</taxon>
        <taxon>Spiralia</taxon>
        <taxon>Lophotrochozoa</taxon>
        <taxon>Platyhelminthes</taxon>
        <taxon>Trematoda</taxon>
        <taxon>Digenea</taxon>
        <taxon>Strigeidida</taxon>
        <taxon>Schistosomatoidea</taxon>
        <taxon>Schistosomatidae</taxon>
        <taxon>Schistosoma</taxon>
    </lineage>
</organism>
<dbReference type="STRING" id="6184.A0A430QCN8"/>
<dbReference type="PANTHER" id="PTHR11524">
    <property type="entry name" value="60S RIBOSOMAL PROTEIN L7"/>
    <property type="match status" value="1"/>
</dbReference>
<dbReference type="GO" id="GO:0000463">
    <property type="term" value="P:maturation of LSU-rRNA from tricistronic rRNA transcript (SSU-rRNA, 5.8S rRNA, LSU-rRNA)"/>
    <property type="evidence" value="ECO:0007669"/>
    <property type="project" value="TreeGrafter"/>
</dbReference>
<dbReference type="SUPFAM" id="SSF55129">
    <property type="entry name" value="Ribosomal protein L30p/L7e"/>
    <property type="match status" value="1"/>
</dbReference>
<reference evidence="1 2" key="1">
    <citation type="journal article" date="2019" name="PLoS Pathog.">
        <title>Genome sequence of the bovine parasite Schistosoma bovis Tanzania.</title>
        <authorList>
            <person name="Oey H."/>
            <person name="Zakrzewski M."/>
            <person name="Gobert G."/>
            <person name="Gravermann K."/>
            <person name="Stoye J."/>
            <person name="Jones M."/>
            <person name="Mcmanus D."/>
            <person name="Krause L."/>
        </authorList>
    </citation>
    <scope>NUCLEOTIDE SEQUENCE [LARGE SCALE GENOMIC DNA]</scope>
    <source>
        <strain evidence="1 2">TAN1997</strain>
    </source>
</reference>
<dbReference type="Proteomes" id="UP000290809">
    <property type="component" value="Unassembled WGS sequence"/>
</dbReference>
<protein>
    <submittedName>
        <fullName evidence="1">Large subunit ribosomal protein L7e</fullName>
    </submittedName>
</protein>
<dbReference type="GO" id="GO:0003723">
    <property type="term" value="F:RNA binding"/>
    <property type="evidence" value="ECO:0007669"/>
    <property type="project" value="TreeGrafter"/>
</dbReference>
<keyword evidence="1" id="KW-0689">Ribosomal protein</keyword>
<name>A0A430QCN8_SCHBO</name>
<dbReference type="GO" id="GO:0022625">
    <property type="term" value="C:cytosolic large ribosomal subunit"/>
    <property type="evidence" value="ECO:0007669"/>
    <property type="project" value="TreeGrafter"/>
</dbReference>
<feature type="non-terminal residue" evidence="1">
    <location>
        <position position="1"/>
    </location>
</feature>
<comment type="caution">
    <text evidence="1">The sequence shown here is derived from an EMBL/GenBank/DDBJ whole genome shotgun (WGS) entry which is preliminary data.</text>
</comment>
<dbReference type="CDD" id="cd01657">
    <property type="entry name" value="Ribosomal_L7_archeal_euk"/>
    <property type="match status" value="1"/>
</dbReference>
<sequence length="308" mass="35765">KSSLDRLSQEMARDLKEHNANISIVSIIPGLIQTESVVSAYESGNSVKLFGYDASLRMDLRDEDKPVKLNTIPVTLLKRRKRVSRDIIKQQRLRSEELRKRARKRRSLIQPPIRFIKTGLRRSYDELRLQRIAKRKSPLSTSDQPRLGVVIRLKDDEEQLADVCKDVFRLLRLDTRNQAVFIKITKATLSLLNIVSPYVVWGYPSLQVVRDMVMKRGRTMLGRHKHSIDNKIIEEKLGHCGILCIEDIIHELVTIGSNFMAVQRFLCPFKLMSSSRDWMSGSRRCHARVDSLTGFREEQLNEMIRRMI</sequence>
<proteinExistence type="predicted"/>
<dbReference type="AlphaFoldDB" id="A0A430QCN8"/>
<dbReference type="Gene3D" id="1.10.15.30">
    <property type="match status" value="1"/>
</dbReference>
<evidence type="ECO:0000313" key="2">
    <source>
        <dbReference type="Proteomes" id="UP000290809"/>
    </source>
</evidence>
<dbReference type="PANTHER" id="PTHR11524:SF58">
    <property type="entry name" value="IP16805P"/>
    <property type="match status" value="1"/>
</dbReference>
<accession>A0A430QCN8</accession>
<dbReference type="InterPro" id="IPR039699">
    <property type="entry name" value="Ribosomal_uL30"/>
</dbReference>
<keyword evidence="1" id="KW-0687">Ribonucleoprotein</keyword>
<gene>
    <name evidence="1" type="ORF">DC041_0000484</name>
</gene>
<dbReference type="Gene3D" id="3.30.1390.20">
    <property type="entry name" value="Ribosomal protein L30, ferredoxin-like fold domain"/>
    <property type="match status" value="1"/>
</dbReference>
<dbReference type="InterPro" id="IPR035808">
    <property type="entry name" value="Ribosomal_uL30_euk_arc"/>
</dbReference>
<evidence type="ECO:0000313" key="1">
    <source>
        <dbReference type="EMBL" id="RTG85455.1"/>
    </source>
</evidence>
<dbReference type="EMBL" id="QMKO01001971">
    <property type="protein sequence ID" value="RTG85455.1"/>
    <property type="molecule type" value="Genomic_DNA"/>
</dbReference>
<dbReference type="GO" id="GO:0003735">
    <property type="term" value="F:structural constituent of ribosome"/>
    <property type="evidence" value="ECO:0007669"/>
    <property type="project" value="TreeGrafter"/>
</dbReference>
<dbReference type="InterPro" id="IPR036919">
    <property type="entry name" value="Ribo_uL30_ferredoxin-like_sf"/>
</dbReference>
<keyword evidence="2" id="KW-1185">Reference proteome</keyword>